<feature type="compositionally biased region" description="Low complexity" evidence="3">
    <location>
        <begin position="78"/>
        <end position="91"/>
    </location>
</feature>
<dbReference type="Pfam" id="PF06985">
    <property type="entry name" value="HET"/>
    <property type="match status" value="1"/>
</dbReference>
<feature type="repeat" description="ANK" evidence="2">
    <location>
        <begin position="1001"/>
        <end position="1033"/>
    </location>
</feature>
<proteinExistence type="predicted"/>
<feature type="repeat" description="ANK" evidence="2">
    <location>
        <begin position="1034"/>
        <end position="1066"/>
    </location>
</feature>
<dbReference type="PROSITE" id="PS50297">
    <property type="entry name" value="ANK_REP_REGION"/>
    <property type="match status" value="3"/>
</dbReference>
<dbReference type="InterPro" id="IPR027417">
    <property type="entry name" value="P-loop_NTPase"/>
</dbReference>
<dbReference type="PANTHER" id="PTHR10039:SF15">
    <property type="entry name" value="NACHT DOMAIN-CONTAINING PROTEIN"/>
    <property type="match status" value="1"/>
</dbReference>
<feature type="region of interest" description="Disordered" evidence="3">
    <location>
        <begin position="14"/>
        <end position="95"/>
    </location>
</feature>
<evidence type="ECO:0000259" key="5">
    <source>
        <dbReference type="Pfam" id="PF17100"/>
    </source>
</evidence>
<dbReference type="PROSITE" id="PS50088">
    <property type="entry name" value="ANK_REPEAT"/>
    <property type="match status" value="3"/>
</dbReference>
<sequence length="1705" mass="190453">MGSFKAKLKRFGHALRGDSGGSSQSSAAGSAATSTRGSVDERPSQPPSRKATPQPKDVASPLKTPTTLSGQDATQTLAAAESSSPAPASSSKEPIPKVVVSPAAPHTIVQEVSKPVHIQTIQTVPYSTLSSTTEAAGPSYGISTVPAPPIPHQPSVESSKLWEEVYIKLRQDQKALVVNYEIILKDAANIDHGIDLRDEVAKVVSCQKEKMESRQWTFQWNDKPEKVRDVVHGILKITEKSASLISMGVAYAPPFVSLPWAAVGALLPFMMSGFAEDEDAIGGLEKIAGIIARYRIVEDAFLCNPKTAPTYSDFIRPLYMKILEYQAIAAQYFGRHTLTRFGVGMIGSTDWNGALSSIDGLDDKSRGLILNLGMQVQQTGFTTMAENFSDMITMFKESDQNLIAEVKEFLAQRREVEQLLTDLSTIPYKQDHSEVRKELGSPYYGSGQWFLKDDAVTKWRNWEKGYGVLWLVGTVGTGKSSLVSMLLEDLAKTPSGDENLAFFYCSKKASKKDQQQTIARDSVENVLRTLIIQLSISADGSEISDEVREFHSRSKQGIRGGGMELSDCEALLEGLVSRDSRSRITIVIDALDECVNFSKLLEVLHKVFNSKDAVRIFFSSRFEVEVTNYFPKAETIVIKEQNGPDIVNYIDTKVAERRVGSGLTDAQAAELRSILINRHEGMFIWVKLVIDNILDEIAEDRPQMEEDVQIRITALKDSATDAESKLSTAYDNVYMKAIGKGHQPTRKRIVDVALKCTLCSFRPLTLAELTYACSVKADGTFAEVIKGEMILKFCSNFLIEGSGGIVRFSHLSVKHYLEGKQPPEYSLLESHVQVATSCLNFMKSPEYHEPPVTTLELSYSTKLALVRNLSSYAEAYWPRHCRQAKHNAKMVEVDESSGNDHQSRRSSSADRVKMLIEQFQPQSNMKISDASNDSADPHLLRNAIRLGDEKAVERLIAADVDLGVQDEFGNTELHGAVRWNRLDIVERLIDVEADLAARNTSGDTPLHFAAFWGFAQILQALMSAGADRNALNNRRETPLHIAVIQDHKIIVRMLLAAGANKFTKDKWDNLPLFYAKRAGDLLRDDSVTGLLDPPKVPQTPKEANALVYWSPGVKFPDLCDYCDPAHWIAVSHKTTSHRHWPSYQDLKSSAPTCSLCNLLLREFEALNCRNLLDKGYPSEISISFLLVSRQKTSISDNDILRATMGGTLVVDFEICLDPKFNLGPLEPVISGRLIAPSSTEQTCFDLVKSWVKECTENHPQCLNKPAALPTRVIDVGPADGSQEPFLYLSKAEDIEQYLYLSAKRGGIQDKTYLTMSNLEAHYKAMPLLTLPKTYQDAILITRRLGLKYLWIDAYCILQDTRQDWVAESVNIGRLPRAPITVSTSRESFPNHCYDFRAMKSWPSLLPPKFGPVFSASDRGWMIQELVLPERNVIFGTEQIYWNCQRLSRAEDTVYCQNPLLRLNGAPLRGATQYSEELMEKWYHMIEIYSGTIHAHSGDRLPGLSHMVQHMLQQIETKYYAGLWESSFIRGLLWRAKTINPARRFQNTYIAPSWSWASFNGPVSYNLGLVEYFGLSTDAVDTEIIDIKVLRANSDPNGAVLSGTLKLRAFSQAISKASMPKGCTYYFDDAGFEEEWRSGMEFVQVFVYKWRVTETNLESKSAGLILRRIEGKDEFQRVGLVTGPDDFEKVLQDGGQSWEKRDFTII</sequence>
<dbReference type="OrthoDB" id="7464126at2759"/>
<feature type="repeat" description="ANK" evidence="2">
    <location>
        <begin position="968"/>
        <end position="1000"/>
    </location>
</feature>
<evidence type="ECO:0000313" key="7">
    <source>
        <dbReference type="EMBL" id="TVY81859.1"/>
    </source>
</evidence>
<dbReference type="InterPro" id="IPR056884">
    <property type="entry name" value="NPHP3-like_N"/>
</dbReference>
<accession>A0A8T9C7W4</accession>
<dbReference type="Pfam" id="PF17100">
    <property type="entry name" value="NACHT_N"/>
    <property type="match status" value="1"/>
</dbReference>
<dbReference type="Pfam" id="PF12796">
    <property type="entry name" value="Ank_2"/>
    <property type="match status" value="1"/>
</dbReference>
<dbReference type="Pfam" id="PF00023">
    <property type="entry name" value="Ank"/>
    <property type="match status" value="1"/>
</dbReference>
<keyword evidence="2" id="KW-0040">ANK repeat</keyword>
<dbReference type="InterPro" id="IPR036770">
    <property type="entry name" value="Ankyrin_rpt-contain_sf"/>
</dbReference>
<dbReference type="InterPro" id="IPR031359">
    <property type="entry name" value="NACHT_N"/>
</dbReference>
<evidence type="ECO:0000259" key="6">
    <source>
        <dbReference type="Pfam" id="PF24883"/>
    </source>
</evidence>
<name>A0A8T9C7W4_9HELO</name>
<evidence type="ECO:0000256" key="3">
    <source>
        <dbReference type="SAM" id="MobiDB-lite"/>
    </source>
</evidence>
<evidence type="ECO:0000259" key="4">
    <source>
        <dbReference type="Pfam" id="PF06985"/>
    </source>
</evidence>
<reference evidence="7 8" key="1">
    <citation type="submission" date="2018-05" db="EMBL/GenBank/DDBJ databases">
        <title>Genome sequencing and assembly of the regulated plant pathogen Lachnellula willkommii and related sister species for the development of diagnostic species identification markers.</title>
        <authorList>
            <person name="Giroux E."/>
            <person name="Bilodeau G."/>
        </authorList>
    </citation>
    <scope>NUCLEOTIDE SEQUENCE [LARGE SCALE GENOMIC DNA]</scope>
    <source>
        <strain evidence="7 8">CBS 268.59</strain>
    </source>
</reference>
<feature type="domain" description="NWD NACHT-NTPase N-terminal" evidence="5">
    <location>
        <begin position="160"/>
        <end position="359"/>
    </location>
</feature>
<organism evidence="7 8">
    <name type="scientific">Lachnellula suecica</name>
    <dbReference type="NCBI Taxonomy" id="602035"/>
    <lineage>
        <taxon>Eukaryota</taxon>
        <taxon>Fungi</taxon>
        <taxon>Dikarya</taxon>
        <taxon>Ascomycota</taxon>
        <taxon>Pezizomycotina</taxon>
        <taxon>Leotiomycetes</taxon>
        <taxon>Helotiales</taxon>
        <taxon>Lachnaceae</taxon>
        <taxon>Lachnellula</taxon>
    </lineage>
</organism>
<feature type="compositionally biased region" description="Low complexity" evidence="3">
    <location>
        <begin position="21"/>
        <end position="37"/>
    </location>
</feature>
<evidence type="ECO:0000313" key="8">
    <source>
        <dbReference type="Proteomes" id="UP000469558"/>
    </source>
</evidence>
<dbReference type="InterPro" id="IPR002110">
    <property type="entry name" value="Ankyrin_rpt"/>
</dbReference>
<dbReference type="SUPFAM" id="SSF48403">
    <property type="entry name" value="Ankyrin repeat"/>
    <property type="match status" value="1"/>
</dbReference>
<comment type="caution">
    <text evidence="7">The sequence shown here is derived from an EMBL/GenBank/DDBJ whole genome shotgun (WGS) entry which is preliminary data.</text>
</comment>
<feature type="domain" description="Nephrocystin 3-like N-terminal" evidence="6">
    <location>
        <begin position="445"/>
        <end position="621"/>
    </location>
</feature>
<dbReference type="Gene3D" id="1.25.40.20">
    <property type="entry name" value="Ankyrin repeat-containing domain"/>
    <property type="match status" value="1"/>
</dbReference>
<keyword evidence="1" id="KW-0677">Repeat</keyword>
<gene>
    <name evidence="7" type="primary">ANK3_1</name>
    <name evidence="7" type="ORF">LSUE1_G006309</name>
</gene>
<dbReference type="PANTHER" id="PTHR10039">
    <property type="entry name" value="AMELOGENIN"/>
    <property type="match status" value="1"/>
</dbReference>
<dbReference type="SMART" id="SM00248">
    <property type="entry name" value="ANK"/>
    <property type="match status" value="3"/>
</dbReference>
<feature type="domain" description="Heterokaryon incompatibility" evidence="4">
    <location>
        <begin position="1317"/>
        <end position="1371"/>
    </location>
</feature>
<feature type="compositionally biased region" description="Polar residues" evidence="3">
    <location>
        <begin position="63"/>
        <end position="77"/>
    </location>
</feature>
<dbReference type="InterPro" id="IPR010730">
    <property type="entry name" value="HET"/>
</dbReference>
<dbReference type="Pfam" id="PF24883">
    <property type="entry name" value="NPHP3_N"/>
    <property type="match status" value="1"/>
</dbReference>
<dbReference type="EMBL" id="QGMK01000412">
    <property type="protein sequence ID" value="TVY81859.1"/>
    <property type="molecule type" value="Genomic_DNA"/>
</dbReference>
<protein>
    <submittedName>
        <fullName evidence="7">Ankyrin-3</fullName>
    </submittedName>
</protein>
<dbReference type="SUPFAM" id="SSF52540">
    <property type="entry name" value="P-loop containing nucleoside triphosphate hydrolases"/>
    <property type="match status" value="1"/>
</dbReference>
<keyword evidence="8" id="KW-1185">Reference proteome</keyword>
<evidence type="ECO:0000256" key="1">
    <source>
        <dbReference type="ARBA" id="ARBA00022737"/>
    </source>
</evidence>
<evidence type="ECO:0000256" key="2">
    <source>
        <dbReference type="PROSITE-ProRule" id="PRU00023"/>
    </source>
</evidence>
<dbReference type="Proteomes" id="UP000469558">
    <property type="component" value="Unassembled WGS sequence"/>
</dbReference>
<dbReference type="Gene3D" id="3.40.50.300">
    <property type="entry name" value="P-loop containing nucleotide triphosphate hydrolases"/>
    <property type="match status" value="1"/>
</dbReference>